<name>A0A9X3XK86_9CLOT</name>
<keyword evidence="2" id="KW-1185">Reference proteome</keyword>
<comment type="caution">
    <text evidence="1">The sequence shown here is derived from an EMBL/GenBank/DDBJ whole genome shotgun (WGS) entry which is preliminary data.</text>
</comment>
<protein>
    <submittedName>
        <fullName evidence="1">Uncharacterized protein</fullName>
    </submittedName>
</protein>
<organism evidence="1 2">
    <name type="scientific">Clostridium tertium</name>
    <dbReference type="NCBI Taxonomy" id="1559"/>
    <lineage>
        <taxon>Bacteria</taxon>
        <taxon>Bacillati</taxon>
        <taxon>Bacillota</taxon>
        <taxon>Clostridia</taxon>
        <taxon>Eubacteriales</taxon>
        <taxon>Clostridiaceae</taxon>
        <taxon>Clostridium</taxon>
    </lineage>
</organism>
<proteinExistence type="predicted"/>
<dbReference type="EMBL" id="JAMRYU010000012">
    <property type="protein sequence ID" value="MDC4240915.1"/>
    <property type="molecule type" value="Genomic_DNA"/>
</dbReference>
<sequence>MGGCLENDSKERADILKLKERILLAEKERINGKGMTIEEVRGKLNKENNL</sequence>
<evidence type="ECO:0000313" key="1">
    <source>
        <dbReference type="EMBL" id="MDC4240915.1"/>
    </source>
</evidence>
<gene>
    <name evidence="1" type="ORF">NE398_12180</name>
</gene>
<dbReference type="AlphaFoldDB" id="A0A9X3XK86"/>
<dbReference type="RefSeq" id="WP_272470409.1">
    <property type="nucleotide sequence ID" value="NZ_JAMRYU010000012.1"/>
</dbReference>
<evidence type="ECO:0000313" key="2">
    <source>
        <dbReference type="Proteomes" id="UP001141183"/>
    </source>
</evidence>
<accession>A0A9X3XK86</accession>
<reference evidence="1" key="1">
    <citation type="submission" date="2022-05" db="EMBL/GenBank/DDBJ databases">
        <title>Draft genome sequence of Clostridium tertium strain CP3 isolated from Peru.</title>
        <authorList>
            <person name="Hurtado R."/>
            <person name="Lima L."/>
            <person name="Sousa T."/>
            <person name="Jaiswal A.K."/>
            <person name="Tiwari S."/>
            <person name="Maturrano L."/>
            <person name="Brenig B."/>
            <person name="Azevedo V."/>
        </authorList>
    </citation>
    <scope>NUCLEOTIDE SEQUENCE</scope>
    <source>
        <strain evidence="1">CP3</strain>
    </source>
</reference>
<dbReference type="Proteomes" id="UP001141183">
    <property type="component" value="Unassembled WGS sequence"/>
</dbReference>